<protein>
    <submittedName>
        <fullName evidence="5">Cnnm4 protein</fullName>
    </submittedName>
</protein>
<evidence type="ECO:0000256" key="1">
    <source>
        <dbReference type="PROSITE-ProRule" id="PRU01193"/>
    </source>
</evidence>
<dbReference type="Pfam" id="PF02518">
    <property type="entry name" value="HATPase_c"/>
    <property type="match status" value="1"/>
</dbReference>
<reference evidence="5" key="1">
    <citation type="submission" date="2021-02" db="EMBL/GenBank/DDBJ databases">
        <authorList>
            <person name="Dougan E. K."/>
            <person name="Rhodes N."/>
            <person name="Thang M."/>
            <person name="Chan C."/>
        </authorList>
    </citation>
    <scope>NUCLEOTIDE SEQUENCE</scope>
</reference>
<keyword evidence="1 2" id="KW-1133">Transmembrane helix</keyword>
<dbReference type="PROSITE" id="PS50109">
    <property type="entry name" value="HIS_KIN"/>
    <property type="match status" value="1"/>
</dbReference>
<evidence type="ECO:0000259" key="4">
    <source>
        <dbReference type="PROSITE" id="PS51846"/>
    </source>
</evidence>
<dbReference type="InterPro" id="IPR002550">
    <property type="entry name" value="CNNM"/>
</dbReference>
<dbReference type="InterPro" id="IPR046342">
    <property type="entry name" value="CBS_dom_sf"/>
</dbReference>
<dbReference type="GO" id="GO:0016772">
    <property type="term" value="F:transferase activity, transferring phosphorus-containing groups"/>
    <property type="evidence" value="ECO:0007669"/>
    <property type="project" value="InterPro"/>
</dbReference>
<dbReference type="OrthoDB" id="5353557at2759"/>
<dbReference type="InterPro" id="IPR045095">
    <property type="entry name" value="ACDP"/>
</dbReference>
<dbReference type="Gene3D" id="1.20.140.20">
    <property type="entry name" value="Alpha-ketoacid/pyruvate dehydrogenase kinase, N-terminal domain"/>
    <property type="match status" value="1"/>
</dbReference>
<name>A0A812MCX3_9DINO</name>
<feature type="domain" description="CNNM transmembrane" evidence="4">
    <location>
        <begin position="410"/>
        <end position="596"/>
    </location>
</feature>
<gene>
    <name evidence="5" type="primary">cnnm4</name>
    <name evidence="5" type="ORF">SNAT2548_LOCUS13746</name>
</gene>
<sequence>MKVFRDLRLVQRRPTLDAFTAVVEHALHAQQPVRHKVALAMHRLHTQRGEEFNSSFADPWADDFLLNCIGTEMLMSQYLACVTMEDSGALQRGHAMAGIIDPDCDVAQICRDTAMHVQQITEDTTGRCPLIQVQVFQERAIPRFSYIPGFLRFIMTEVLKNSCRATAEVAKSDRDVQKRPISVIVCADDHEVAIRVSDRARGIPFVVGQKVWSYLYTTAGKGPSYGDGATSLAGYGVGLPLSRLYARYLGGSLNLVSLPGYGTSVDLFLPRVNANQDDVSERFIGCAAKYGAIMLGEPIKPKHATGNSPNFVFPRVGFLGYTYFSNVREQPKLVASERELTHFIQKDLILLLDELKREMDQTFWDLGTWQVSFLITVKVYLVAILLATTAVRQAAAAGNSTECGEDASEPVLPLFATLPMIAFLVALSGLFSGLTLGLMGLDVIGLQIVQKGENKELARCAAKIAPIRESGNQLLCTLLLGNVAVNSALSILTADIANGIVGFLVSTALIVTFGEILPQAACSRYALQVGARTVPIVKFLMILFFIVTKPMSLALDWLLGQEVGTIHSRTELMEMLKLQISLGAVDAEEGKIAQQVAEGALSFRDKQVGDIMTPLEDAYFLNSDTKLGYDAIREIFETGFSFSSSGRNVSQRATDVSNHFQGRIPIYGRDKHDYRGLLYTKDDCPAPAL</sequence>
<dbReference type="PROSITE" id="PS51846">
    <property type="entry name" value="CNNM"/>
    <property type="match status" value="1"/>
</dbReference>
<dbReference type="SMART" id="SM00387">
    <property type="entry name" value="HATPase_c"/>
    <property type="match status" value="1"/>
</dbReference>
<dbReference type="Gene3D" id="3.10.580.10">
    <property type="entry name" value="CBS-domain"/>
    <property type="match status" value="1"/>
</dbReference>
<organism evidence="5 6">
    <name type="scientific">Symbiodinium natans</name>
    <dbReference type="NCBI Taxonomy" id="878477"/>
    <lineage>
        <taxon>Eukaryota</taxon>
        <taxon>Sar</taxon>
        <taxon>Alveolata</taxon>
        <taxon>Dinophyceae</taxon>
        <taxon>Suessiales</taxon>
        <taxon>Symbiodiniaceae</taxon>
        <taxon>Symbiodinium</taxon>
    </lineage>
</organism>
<dbReference type="Pfam" id="PF01595">
    <property type="entry name" value="CNNM"/>
    <property type="match status" value="1"/>
</dbReference>
<evidence type="ECO:0000256" key="2">
    <source>
        <dbReference type="SAM" id="Phobius"/>
    </source>
</evidence>
<dbReference type="PANTHER" id="PTHR12064:SF94">
    <property type="entry name" value="UNEXTENDED PROTEIN"/>
    <property type="match status" value="1"/>
</dbReference>
<dbReference type="EMBL" id="CAJNDS010001502">
    <property type="protein sequence ID" value="CAE7262250.1"/>
    <property type="molecule type" value="Genomic_DNA"/>
</dbReference>
<dbReference type="InterPro" id="IPR036890">
    <property type="entry name" value="HATPase_C_sf"/>
</dbReference>
<keyword evidence="1 2" id="KW-0472">Membrane</keyword>
<dbReference type="PRINTS" id="PR00344">
    <property type="entry name" value="BCTRLSENSOR"/>
</dbReference>
<keyword evidence="1 2" id="KW-0812">Transmembrane</keyword>
<dbReference type="InterPro" id="IPR005467">
    <property type="entry name" value="His_kinase_dom"/>
</dbReference>
<comment type="caution">
    <text evidence="5">The sequence shown here is derived from an EMBL/GenBank/DDBJ whole genome shotgun (WGS) entry which is preliminary data.</text>
</comment>
<dbReference type="InterPro" id="IPR003594">
    <property type="entry name" value="HATPase_dom"/>
</dbReference>
<dbReference type="Proteomes" id="UP000604046">
    <property type="component" value="Unassembled WGS sequence"/>
</dbReference>
<dbReference type="InterPro" id="IPR036784">
    <property type="entry name" value="AK/P_DHK_N_sf"/>
</dbReference>
<feature type="domain" description="Histidine kinase" evidence="3">
    <location>
        <begin position="151"/>
        <end position="273"/>
    </location>
</feature>
<dbReference type="InterPro" id="IPR004358">
    <property type="entry name" value="Sig_transdc_His_kin-like_C"/>
</dbReference>
<dbReference type="GO" id="GO:0010960">
    <property type="term" value="P:magnesium ion homeostasis"/>
    <property type="evidence" value="ECO:0007669"/>
    <property type="project" value="InterPro"/>
</dbReference>
<keyword evidence="6" id="KW-1185">Reference proteome</keyword>
<feature type="transmembrane region" description="Helical" evidence="2">
    <location>
        <begin position="500"/>
        <end position="518"/>
    </location>
</feature>
<dbReference type="GO" id="GO:0016020">
    <property type="term" value="C:membrane"/>
    <property type="evidence" value="ECO:0007669"/>
    <property type="project" value="UniProtKB-UniRule"/>
</dbReference>
<evidence type="ECO:0000313" key="5">
    <source>
        <dbReference type="EMBL" id="CAE7262250.1"/>
    </source>
</evidence>
<feature type="transmembrane region" description="Helical" evidence="2">
    <location>
        <begin position="366"/>
        <end position="391"/>
    </location>
</feature>
<dbReference type="Gene3D" id="3.30.565.10">
    <property type="entry name" value="Histidine kinase-like ATPase, C-terminal domain"/>
    <property type="match status" value="1"/>
</dbReference>
<accession>A0A812MCX3</accession>
<dbReference type="SUPFAM" id="SSF55874">
    <property type="entry name" value="ATPase domain of HSP90 chaperone/DNA topoisomerase II/histidine kinase"/>
    <property type="match status" value="1"/>
</dbReference>
<dbReference type="PANTHER" id="PTHR12064">
    <property type="entry name" value="METAL TRANSPORTER CNNM"/>
    <property type="match status" value="1"/>
</dbReference>
<proteinExistence type="predicted"/>
<feature type="transmembrane region" description="Helical" evidence="2">
    <location>
        <begin position="411"/>
        <end position="441"/>
    </location>
</feature>
<evidence type="ECO:0000259" key="3">
    <source>
        <dbReference type="PROSITE" id="PS50109"/>
    </source>
</evidence>
<evidence type="ECO:0000313" key="6">
    <source>
        <dbReference type="Proteomes" id="UP000604046"/>
    </source>
</evidence>
<dbReference type="AlphaFoldDB" id="A0A812MCX3"/>